<comment type="caution">
    <text evidence="1">The sequence shown here is derived from an EMBL/GenBank/DDBJ whole genome shotgun (WGS) entry which is preliminary data.</text>
</comment>
<gene>
    <name evidence="1" type="ORF">NDI38_31455</name>
</gene>
<proteinExistence type="predicted"/>
<dbReference type="RefSeq" id="WP_190452800.1">
    <property type="nucleotide sequence ID" value="NZ_JAMPLM010000112.1"/>
</dbReference>
<protein>
    <submittedName>
        <fullName evidence="1">Helix-turn-helix domain-containing protein</fullName>
    </submittedName>
</protein>
<reference evidence="1 2" key="1">
    <citation type="submission" date="2022-04" db="EMBL/GenBank/DDBJ databases">
        <title>Positive selection, recombination, and allopatry shape intraspecific diversity of widespread and dominant cyanobacteria.</title>
        <authorList>
            <person name="Wei J."/>
            <person name="Shu W."/>
            <person name="Hu C."/>
        </authorList>
    </citation>
    <scope>NUCLEOTIDE SEQUENCE [LARGE SCALE GENOMIC DNA]</scope>
    <source>
        <strain evidence="1 2">AS-A4</strain>
    </source>
</reference>
<name>A0ABV0KUG6_9CYAN</name>
<sequence length="153" mass="17833">MPAPLQVKLTVEEDTTIRELSLATEVPRRTRQRAIVIRLNSAGWRVGQIAQHLQLHEHSVRRAIRQWQRVGLYGLWEKRRPGRQHSWHEADVKVVEQWLQEEHSYTSPQLCPKLASERQVHLSQRSMSRLLQKRGSVGNACAIVHLRQNSQSM</sequence>
<organism evidence="1 2">
    <name type="scientific">Stenomitos frigidus AS-A4</name>
    <dbReference type="NCBI Taxonomy" id="2933935"/>
    <lineage>
        <taxon>Bacteria</taxon>
        <taxon>Bacillati</taxon>
        <taxon>Cyanobacteriota</taxon>
        <taxon>Cyanophyceae</taxon>
        <taxon>Leptolyngbyales</taxon>
        <taxon>Leptolyngbyaceae</taxon>
        <taxon>Stenomitos</taxon>
    </lineage>
</organism>
<dbReference type="Pfam" id="PF13565">
    <property type="entry name" value="HTH_32"/>
    <property type="match status" value="1"/>
</dbReference>
<accession>A0ABV0KUG6</accession>
<dbReference type="SUPFAM" id="SSF46689">
    <property type="entry name" value="Homeodomain-like"/>
    <property type="match status" value="1"/>
</dbReference>
<dbReference type="InterPro" id="IPR009057">
    <property type="entry name" value="Homeodomain-like_sf"/>
</dbReference>
<dbReference type="EMBL" id="JAMPLM010000112">
    <property type="protein sequence ID" value="MEP1062887.1"/>
    <property type="molecule type" value="Genomic_DNA"/>
</dbReference>
<evidence type="ECO:0000313" key="2">
    <source>
        <dbReference type="Proteomes" id="UP001476950"/>
    </source>
</evidence>
<keyword evidence="2" id="KW-1185">Reference proteome</keyword>
<dbReference type="Proteomes" id="UP001476950">
    <property type="component" value="Unassembled WGS sequence"/>
</dbReference>
<evidence type="ECO:0000313" key="1">
    <source>
        <dbReference type="EMBL" id="MEP1062887.1"/>
    </source>
</evidence>